<sequence>MASHLIEDTRFMIYAPVIMNSDVLIYSITDMEQISHIGISQGRKHLSKMVSEAYPQITEISEISPRVLGYSLETGQIDAAVMDITKAVLVPGTSIAPISDEDYISYVLVVRKDVVDTDPFRKFVDAYNKTVRELSRTGKFSEDINAGGVLPDSVHIKFLEI</sequence>
<dbReference type="AlphaFoldDB" id="A0A414AGV5"/>
<organism evidence="1 2">
    <name type="scientific">Enterocloster bolteae</name>
    <dbReference type="NCBI Taxonomy" id="208479"/>
    <lineage>
        <taxon>Bacteria</taxon>
        <taxon>Bacillati</taxon>
        <taxon>Bacillota</taxon>
        <taxon>Clostridia</taxon>
        <taxon>Lachnospirales</taxon>
        <taxon>Lachnospiraceae</taxon>
        <taxon>Enterocloster</taxon>
    </lineage>
</organism>
<proteinExistence type="predicted"/>
<comment type="caution">
    <text evidence="1">The sequence shown here is derived from an EMBL/GenBank/DDBJ whole genome shotgun (WGS) entry which is preliminary data.</text>
</comment>
<dbReference type="Proteomes" id="UP000283975">
    <property type="component" value="Unassembled WGS sequence"/>
</dbReference>
<gene>
    <name evidence="1" type="ORF">DW839_30135</name>
</gene>
<reference evidence="1 2" key="1">
    <citation type="submission" date="2018-08" db="EMBL/GenBank/DDBJ databases">
        <title>A genome reference for cultivated species of the human gut microbiota.</title>
        <authorList>
            <person name="Zou Y."/>
            <person name="Xue W."/>
            <person name="Luo G."/>
        </authorList>
    </citation>
    <scope>NUCLEOTIDE SEQUENCE [LARGE SCALE GENOMIC DNA]</scope>
    <source>
        <strain evidence="1 2">AM35-14</strain>
    </source>
</reference>
<evidence type="ECO:0000313" key="1">
    <source>
        <dbReference type="EMBL" id="RHC47359.1"/>
    </source>
</evidence>
<evidence type="ECO:0000313" key="2">
    <source>
        <dbReference type="Proteomes" id="UP000283975"/>
    </source>
</evidence>
<dbReference type="NCBIfam" id="NF040727">
    <property type="entry name" value="SBP_SaoB_CU"/>
    <property type="match status" value="1"/>
</dbReference>
<name>A0A414AGV5_9FIRM</name>
<dbReference type="EMBL" id="QSHZ01000055">
    <property type="protein sequence ID" value="RHC47359.1"/>
    <property type="molecule type" value="Genomic_DNA"/>
</dbReference>
<accession>A0A414AGV5</accession>
<protein>
    <submittedName>
        <fullName evidence="1">Uncharacterized protein</fullName>
    </submittedName>
</protein>